<dbReference type="SMR" id="A0A1D6EHP1"/>
<evidence type="ECO:0000313" key="1">
    <source>
        <dbReference type="EMBL" id="ONM19643.1"/>
    </source>
</evidence>
<reference evidence="1" key="1">
    <citation type="submission" date="2015-12" db="EMBL/GenBank/DDBJ databases">
        <title>Update maize B73 reference genome by single molecule sequencing technologies.</title>
        <authorList>
            <consortium name="Maize Genome Sequencing Project"/>
            <person name="Ware D."/>
        </authorList>
    </citation>
    <scope>NUCLEOTIDE SEQUENCE [LARGE SCALE GENOMIC DNA]</scope>
    <source>
        <tissue evidence="1">Seedling</tissue>
    </source>
</reference>
<organism evidence="1">
    <name type="scientific">Zea mays</name>
    <name type="common">Maize</name>
    <dbReference type="NCBI Taxonomy" id="4577"/>
    <lineage>
        <taxon>Eukaryota</taxon>
        <taxon>Viridiplantae</taxon>
        <taxon>Streptophyta</taxon>
        <taxon>Embryophyta</taxon>
        <taxon>Tracheophyta</taxon>
        <taxon>Spermatophyta</taxon>
        <taxon>Magnoliopsida</taxon>
        <taxon>Liliopsida</taxon>
        <taxon>Poales</taxon>
        <taxon>Poaceae</taxon>
        <taxon>PACMAD clade</taxon>
        <taxon>Panicoideae</taxon>
        <taxon>Andropogonodae</taxon>
        <taxon>Andropogoneae</taxon>
        <taxon>Tripsacinae</taxon>
        <taxon>Zea</taxon>
    </lineage>
</organism>
<dbReference type="EMBL" id="CM007648">
    <property type="protein sequence ID" value="ONM19643.1"/>
    <property type="molecule type" value="Genomic_DNA"/>
</dbReference>
<protein>
    <submittedName>
        <fullName evidence="1">Uncharacterized protein</fullName>
    </submittedName>
</protein>
<dbReference type="InParanoid" id="A0A1D6EHP1"/>
<gene>
    <name evidence="1" type="ORF">ZEAMMB73_Zm00001d004823</name>
</gene>
<dbReference type="AlphaFoldDB" id="A0A1D6EHP1"/>
<proteinExistence type="predicted"/>
<accession>A0A1D6EHP1</accession>
<sequence>MLLLVPSSVLTAKELFNMYDCSERLYKEIFESAIQ</sequence>
<feature type="non-terminal residue" evidence="1">
    <location>
        <position position="35"/>
    </location>
</feature>
<name>A0A1D6EHP1_MAIZE</name>